<sequence length="201" mass="23441">MKIAAIIVLFFASLNLTAQKNVVDIDLHFFRYGLFEDPIVDKRSKIEYQTRVSYFLNKNITIGIDYNQLNFFHSSGSNFHDSKLRLAGLGMGYNTYISEFLKIRFSLGVAKIDIESTDSYFYSPQYDFDIVRRIDNSDVYFIEHNYYDIYSSISFVQQITRYFNIQLQIRNYGVRGINKLVGFDDVNITCGLGFNLYSKSL</sequence>
<dbReference type="STRING" id="1028.SAMN05661096_03486"/>
<protein>
    <recommendedName>
        <fullName evidence="4">Outer membrane protein beta-barrel domain-containing protein</fullName>
    </recommendedName>
</protein>
<evidence type="ECO:0000313" key="3">
    <source>
        <dbReference type="Proteomes" id="UP000193804"/>
    </source>
</evidence>
<evidence type="ECO:0008006" key="4">
    <source>
        <dbReference type="Google" id="ProtNLM"/>
    </source>
</evidence>
<dbReference type="AlphaFoldDB" id="A0A1X7L541"/>
<name>A0A1X7L541_9BACT</name>
<keyword evidence="3" id="KW-1185">Reference proteome</keyword>
<evidence type="ECO:0000313" key="2">
    <source>
        <dbReference type="EMBL" id="SMG48503.1"/>
    </source>
</evidence>
<dbReference type="EMBL" id="FXAW01000008">
    <property type="protein sequence ID" value="SMG48503.1"/>
    <property type="molecule type" value="Genomic_DNA"/>
</dbReference>
<keyword evidence="1" id="KW-0732">Signal</keyword>
<feature type="chain" id="PRO_5010882613" description="Outer membrane protein beta-barrel domain-containing protein" evidence="1">
    <location>
        <begin position="21"/>
        <end position="201"/>
    </location>
</feature>
<dbReference type="RefSeq" id="WP_085518620.1">
    <property type="nucleotide sequence ID" value="NZ_FXAW01000008.1"/>
</dbReference>
<dbReference type="Proteomes" id="UP000193804">
    <property type="component" value="Unassembled WGS sequence"/>
</dbReference>
<accession>A0A1X7L541</accession>
<feature type="signal peptide" evidence="1">
    <location>
        <begin position="1"/>
        <end position="20"/>
    </location>
</feature>
<reference evidence="3" key="1">
    <citation type="submission" date="2017-04" db="EMBL/GenBank/DDBJ databases">
        <authorList>
            <person name="Varghese N."/>
            <person name="Submissions S."/>
        </authorList>
    </citation>
    <scope>NUCLEOTIDE SEQUENCE [LARGE SCALE GENOMIC DNA]</scope>
    <source>
        <strain evidence="3">DSM 4125</strain>
    </source>
</reference>
<evidence type="ECO:0000256" key="1">
    <source>
        <dbReference type="SAM" id="SignalP"/>
    </source>
</evidence>
<organism evidence="2 3">
    <name type="scientific">Marivirga sericea</name>
    <dbReference type="NCBI Taxonomy" id="1028"/>
    <lineage>
        <taxon>Bacteria</taxon>
        <taxon>Pseudomonadati</taxon>
        <taxon>Bacteroidota</taxon>
        <taxon>Cytophagia</taxon>
        <taxon>Cytophagales</taxon>
        <taxon>Marivirgaceae</taxon>
        <taxon>Marivirga</taxon>
    </lineage>
</organism>
<proteinExistence type="predicted"/>
<gene>
    <name evidence="2" type="ORF">SAMN05661096_03486</name>
</gene>